<gene>
    <name evidence="3" type="ORF">CC030809_00211</name>
    <name evidence="2" type="ORF">S420910_207</name>
</gene>
<dbReference type="InterPro" id="IPR037053">
    <property type="entry name" value="Phage_tail_collar_dom_sf"/>
</dbReference>
<accession>A0A1D8KUN9</accession>
<dbReference type="SUPFAM" id="SSF88874">
    <property type="entry name" value="Receptor-binding domain of short tail fibre protein gp12"/>
    <property type="match status" value="1"/>
</dbReference>
<evidence type="ECO:0000313" key="2">
    <source>
        <dbReference type="EMBL" id="AOV62395.1"/>
    </source>
</evidence>
<dbReference type="InterPro" id="IPR011083">
    <property type="entry name" value="Phage_tail_collar_dom"/>
</dbReference>
<evidence type="ECO:0000259" key="1">
    <source>
        <dbReference type="Pfam" id="PF07484"/>
    </source>
</evidence>
<name>A0A1D8KUN9_9CAUD</name>
<reference evidence="3 5" key="2">
    <citation type="submission" date="2020-06" db="EMBL/GenBank/DDBJ databases">
        <authorList>
            <person name="Puxty R.J."/>
            <person name="Weihe C."/>
            <person name="Marston M.F."/>
            <person name="Martiny J.B.H."/>
        </authorList>
    </citation>
    <scope>NUCLEOTIDE SEQUENCE [LARGE SCALE GENOMIC DNA]</scope>
    <source>
        <strain evidence="3">0809CC03</strain>
    </source>
</reference>
<sequence>MSTVIAENFITPNGTGLVPIGTVIMYYGATAPTGYLECDGQSTAAYEDLLALIGPNTPDLRGEFVRGWDNGRGVDTGRALGSTQDDEFKEHQHTIDGYLLQDGANYSQAKIIADDDRTDSAISKTTNNEGGTETRPRNVALMYCIKH</sequence>
<protein>
    <submittedName>
        <fullName evidence="2">Putative tail fiber protein</fullName>
    </submittedName>
</protein>
<dbReference type="Pfam" id="PF07484">
    <property type="entry name" value="Collar"/>
    <property type="match status" value="1"/>
</dbReference>
<evidence type="ECO:0000313" key="4">
    <source>
        <dbReference type="Proteomes" id="UP000226384"/>
    </source>
</evidence>
<dbReference type="Proteomes" id="UP000510897">
    <property type="component" value="Segment"/>
</dbReference>
<dbReference type="EMBL" id="MT586120">
    <property type="protein sequence ID" value="QLF86259.1"/>
    <property type="molecule type" value="Genomic_DNA"/>
</dbReference>
<organism evidence="2 4">
    <name type="scientific">Synechococcus phage S-CAM7</name>
    <dbReference type="NCBI Taxonomy" id="1883368"/>
    <lineage>
        <taxon>Viruses</taxon>
        <taxon>Duplodnaviria</taxon>
        <taxon>Heunggongvirae</taxon>
        <taxon>Uroviricota</taxon>
        <taxon>Caudoviricetes</taxon>
        <taxon>Pantevenvirales</taxon>
        <taxon>Kyanoviridae</taxon>
        <taxon>Mazuvirus</taxon>
        <taxon>Mazuvirus scam7</taxon>
    </lineage>
</organism>
<evidence type="ECO:0000313" key="5">
    <source>
        <dbReference type="Proteomes" id="UP000510897"/>
    </source>
</evidence>
<dbReference type="Proteomes" id="UP000226384">
    <property type="component" value="Segment"/>
</dbReference>
<dbReference type="EMBL" id="KU686213">
    <property type="protein sequence ID" value="AOV62395.1"/>
    <property type="molecule type" value="Genomic_DNA"/>
</dbReference>
<dbReference type="Gene3D" id="3.90.1340.10">
    <property type="entry name" value="Phage tail collar domain"/>
    <property type="match status" value="1"/>
</dbReference>
<evidence type="ECO:0000313" key="3">
    <source>
        <dbReference type="EMBL" id="QLF86259.1"/>
    </source>
</evidence>
<reference evidence="3 5" key="3">
    <citation type="submission" date="2020-07" db="EMBL/GenBank/DDBJ databases">
        <title>Signatures of coevolution in a cyanophage population.</title>
        <authorList>
            <person name="Abebe J."/>
        </authorList>
    </citation>
    <scope>NUCLEOTIDE SEQUENCE [LARGE SCALE GENOMIC DNA]</scope>
    <source>
        <strain evidence="3">0809CC03</strain>
    </source>
</reference>
<reference evidence="2 4" key="1">
    <citation type="journal article" date="2016" name="Virology">
        <title>The genomic content and context of auxiliary metabolic genes in marine cyanomyoviruses.</title>
        <authorList>
            <person name="Crummett L.T."/>
            <person name="Puxty R.J."/>
            <person name="Weihe C."/>
            <person name="Marston M.F."/>
            <person name="Martiny J.B."/>
        </authorList>
    </citation>
    <scope>NUCLEOTIDE SEQUENCE [LARGE SCALE GENOMIC DNA]</scope>
    <source>
        <strain evidence="2">0910SB42</strain>
    </source>
</reference>
<proteinExistence type="predicted"/>
<feature type="domain" description="Phage tail collar" evidence="1">
    <location>
        <begin position="21"/>
        <end position="65"/>
    </location>
</feature>